<dbReference type="Proteomes" id="UP000005940">
    <property type="component" value="Chromosome"/>
</dbReference>
<keyword evidence="7" id="KW-1185">Reference proteome</keyword>
<dbReference type="InterPro" id="IPR032808">
    <property type="entry name" value="DoxX"/>
</dbReference>
<name>A0A7G3UP20_STRT9</name>
<reference evidence="6 7" key="1">
    <citation type="journal article" date="2012" name="J. Bacteriol.">
        <title>Draft genome of Streptomyces tsukubaensis NRRL 18488, the producer of the clinically important immunosuppressant tacrolimus (FK506).</title>
        <authorList>
            <person name="Barreiro C."/>
            <person name="Prieto C."/>
            <person name="Sola-Landa A."/>
            <person name="Solera E."/>
            <person name="Martinez-Castro M."/>
            <person name="Perez-Redondo R."/>
            <person name="Garcia-Estrada C."/>
            <person name="Aparicio J.F."/>
            <person name="Fernandez-Martinez L.T."/>
            <person name="Santos-Aberturas J."/>
            <person name="Salehi-Najafabadi Z."/>
            <person name="Rodriguez-Garcia A."/>
            <person name="Tauch A."/>
            <person name="Martin J.F."/>
        </authorList>
    </citation>
    <scope>NUCLEOTIDE SEQUENCE [LARGE SCALE GENOMIC DNA]</scope>
    <source>
        <strain evidence="7">DSM 42081 / NBRC 108919 / NRRL 18488 / 9993</strain>
    </source>
</reference>
<evidence type="ECO:0000313" key="7">
    <source>
        <dbReference type="Proteomes" id="UP000005940"/>
    </source>
</evidence>
<accession>A0A7G3UP20</accession>
<dbReference type="Pfam" id="PF07681">
    <property type="entry name" value="DoxX"/>
    <property type="match status" value="1"/>
</dbReference>
<organism evidence="6 7">
    <name type="scientific">Streptomyces tsukubensis (strain DSM 42081 / NBRC 108919 / NRRL 18488 / 9993)</name>
    <dbReference type="NCBI Taxonomy" id="1114943"/>
    <lineage>
        <taxon>Bacteria</taxon>
        <taxon>Bacillati</taxon>
        <taxon>Actinomycetota</taxon>
        <taxon>Actinomycetes</taxon>
        <taxon>Kitasatosporales</taxon>
        <taxon>Streptomycetaceae</taxon>
        <taxon>Streptomyces</taxon>
    </lineage>
</organism>
<dbReference type="GO" id="GO:0016020">
    <property type="term" value="C:membrane"/>
    <property type="evidence" value="ECO:0007669"/>
    <property type="project" value="UniProtKB-SubCell"/>
</dbReference>
<evidence type="ECO:0000256" key="3">
    <source>
        <dbReference type="ARBA" id="ARBA00022989"/>
    </source>
</evidence>
<evidence type="ECO:0000256" key="1">
    <source>
        <dbReference type="ARBA" id="ARBA00004141"/>
    </source>
</evidence>
<gene>
    <name evidence="6" type="ORF">STSU_031385</name>
</gene>
<keyword evidence="2 5" id="KW-0812">Transmembrane</keyword>
<evidence type="ECO:0000256" key="2">
    <source>
        <dbReference type="ARBA" id="ARBA00022692"/>
    </source>
</evidence>
<feature type="transmembrane region" description="Helical" evidence="5">
    <location>
        <begin position="69"/>
        <end position="87"/>
    </location>
</feature>
<evidence type="ECO:0000256" key="4">
    <source>
        <dbReference type="ARBA" id="ARBA00023136"/>
    </source>
</evidence>
<dbReference type="AlphaFoldDB" id="A0A7G3UP20"/>
<feature type="transmembrane region" description="Helical" evidence="5">
    <location>
        <begin position="99"/>
        <end position="122"/>
    </location>
</feature>
<comment type="subcellular location">
    <subcellularLocation>
        <location evidence="1">Membrane</location>
        <topology evidence="1">Multi-pass membrane protein</topology>
    </subcellularLocation>
</comment>
<evidence type="ECO:0000313" key="6">
    <source>
        <dbReference type="EMBL" id="QKM70970.1"/>
    </source>
</evidence>
<protein>
    <submittedName>
        <fullName evidence="6">DoxX family protein</fullName>
    </submittedName>
</protein>
<dbReference type="EMBL" id="CP029159">
    <property type="protein sequence ID" value="QKM70970.1"/>
    <property type="molecule type" value="Genomic_DNA"/>
</dbReference>
<evidence type="ECO:0000256" key="5">
    <source>
        <dbReference type="SAM" id="Phobius"/>
    </source>
</evidence>
<keyword evidence="3 5" id="KW-1133">Transmembrane helix</keyword>
<feature type="transmembrane region" description="Helical" evidence="5">
    <location>
        <begin position="35"/>
        <end position="53"/>
    </location>
</feature>
<keyword evidence="4 5" id="KW-0472">Membrane</keyword>
<proteinExistence type="predicted"/>
<sequence>MKHPPQFHHPPTRSDTLTGILDAALCRYRRHSTTILRVSVGLVFVGFGVMKFAPDASPAEDIATRTMDVLAFGLVPSGATRPLLALFETTIGLGLITGILLRLVLAAFFLHMAGVFAALLILPDEMWNGQLPTLEAQYIIKNVVLIAACLTVAAEESLRTTVVTPRHPEPVHRVRARL</sequence>